<keyword evidence="5 9" id="KW-1133">Transmembrane helix</keyword>
<dbReference type="PROSITE" id="PS50855">
    <property type="entry name" value="COX1"/>
    <property type="match status" value="1"/>
</dbReference>
<organism evidence="12 13">
    <name type="scientific">Sulfobacillus thermotolerans</name>
    <dbReference type="NCBI Taxonomy" id="338644"/>
    <lineage>
        <taxon>Bacteria</taxon>
        <taxon>Bacillati</taxon>
        <taxon>Bacillota</taxon>
        <taxon>Clostridia</taxon>
        <taxon>Eubacteriales</taxon>
        <taxon>Clostridiales Family XVII. Incertae Sedis</taxon>
        <taxon>Sulfobacillus</taxon>
    </lineage>
</organism>
<keyword evidence="13" id="KW-1185">Reference proteome</keyword>
<accession>A0ABM6RUZ5</accession>
<keyword evidence="8" id="KW-0349">Heme</keyword>
<evidence type="ECO:0000256" key="1">
    <source>
        <dbReference type="ARBA" id="ARBA00004141"/>
    </source>
</evidence>
<evidence type="ECO:0000259" key="10">
    <source>
        <dbReference type="PROSITE" id="PS50855"/>
    </source>
</evidence>
<name>A0ABM6RUZ5_9FIRM</name>
<comment type="function">
    <text evidence="7">Cytochrome c oxidase is the component of the respiratory chain that catalyzes the reduction of oxygen to water. Subunits 1-3 form the functional core of the enzyme complex. CO I is the catalytic subunit of the enzyme. Electrons originating in cytochrome c are transferred via the copper A center of subunit 2 and heme A of subunit 1 to the bimetallic center formed by heme A3 and copper B.</text>
</comment>
<feature type="domain" description="Cytochrome oxidase subunit I profile" evidence="10">
    <location>
        <begin position="96"/>
        <end position="601"/>
    </location>
</feature>
<evidence type="ECO:0000256" key="7">
    <source>
        <dbReference type="ARBA" id="ARBA00025218"/>
    </source>
</evidence>
<evidence type="ECO:0000256" key="8">
    <source>
        <dbReference type="RuleBase" id="RU000370"/>
    </source>
</evidence>
<dbReference type="EMBL" id="CP019454">
    <property type="protein sequence ID" value="AUW95168.1"/>
    <property type="molecule type" value="Genomic_DNA"/>
</dbReference>
<dbReference type="InterPro" id="IPR023616">
    <property type="entry name" value="Cyt_c_oxase-like_su1_dom"/>
</dbReference>
<feature type="transmembrane region" description="Helical" evidence="9">
    <location>
        <begin position="468"/>
        <end position="486"/>
    </location>
</feature>
<keyword evidence="8" id="KW-0813">Transport</keyword>
<dbReference type="PANTHER" id="PTHR10422">
    <property type="entry name" value="CYTOCHROME C OXIDASE SUBUNIT 1"/>
    <property type="match status" value="1"/>
</dbReference>
<feature type="transmembrane region" description="Helical" evidence="9">
    <location>
        <begin position="498"/>
        <end position="523"/>
    </location>
</feature>
<evidence type="ECO:0000313" key="12">
    <source>
        <dbReference type="EMBL" id="AUW95168.1"/>
    </source>
</evidence>
<dbReference type="Gene3D" id="1.20.210.10">
    <property type="entry name" value="Cytochrome c oxidase-like, subunit I domain"/>
    <property type="match status" value="1"/>
</dbReference>
<feature type="transmembrane region" description="Helical" evidence="9">
    <location>
        <begin position="110"/>
        <end position="131"/>
    </location>
</feature>
<feature type="transmembrane region" description="Helical" evidence="9">
    <location>
        <begin position="60"/>
        <end position="89"/>
    </location>
</feature>
<evidence type="ECO:0000256" key="3">
    <source>
        <dbReference type="ARBA" id="ARBA00022692"/>
    </source>
</evidence>
<evidence type="ECO:0000256" key="9">
    <source>
        <dbReference type="SAM" id="Phobius"/>
    </source>
</evidence>
<feature type="transmembrane region" description="Helical" evidence="9">
    <location>
        <begin position="428"/>
        <end position="448"/>
    </location>
</feature>
<reference evidence="12 13" key="1">
    <citation type="journal article" date="2019" name="Sci. Rep.">
        <title>Sulfobacillus thermotolerans: new insights into resistance and metabolic capacities of acidophilic chemolithotrophs.</title>
        <authorList>
            <person name="Panyushkina A.E."/>
            <person name="Babenko V.V."/>
            <person name="Nikitina A.S."/>
            <person name="Selezneva O.V."/>
            <person name="Tsaplina I.A."/>
            <person name="Letarova M.A."/>
            <person name="Kostryukova E.S."/>
            <person name="Letarov A.V."/>
        </authorList>
    </citation>
    <scope>NUCLEOTIDE SEQUENCE [LARGE SCALE GENOMIC DNA]</scope>
    <source>
        <strain evidence="12 13">Kr1</strain>
    </source>
</reference>
<keyword evidence="6 9" id="KW-0472">Membrane</keyword>
<dbReference type="PANTHER" id="PTHR10422:SF18">
    <property type="entry name" value="CYTOCHROME C OXIDASE SUBUNIT 1"/>
    <property type="match status" value="1"/>
</dbReference>
<feature type="transmembrane region" description="Helical" evidence="9">
    <location>
        <begin position="357"/>
        <end position="379"/>
    </location>
</feature>
<keyword evidence="2 8" id="KW-0679">Respiratory chain</keyword>
<dbReference type="InterPro" id="IPR023615">
    <property type="entry name" value="Cyt_c_Oxase_su1_BS"/>
</dbReference>
<feature type="transmembrane region" description="Helical" evidence="9">
    <location>
        <begin position="151"/>
        <end position="176"/>
    </location>
</feature>
<evidence type="ECO:0000313" key="13">
    <source>
        <dbReference type="Proteomes" id="UP000325292"/>
    </source>
</evidence>
<sequence>MAHAMTVPESGHAPRPRKAPMPPVLRAFLWAAIGFLLLNTFVIAVDPFRGHPFVTGPSVVFGWVGAAIGWLLGIGLYDAVLLPLMGFPTRWQERQQGWRRYWEFATDHKVIGLQYMMFAVGGFLIAGGIAMLMRYELMTPYLTIFHYPSNYLTAVGIHGTLMMFSFATVFMIGGLGNYFVPLMIGARETVLSKLSGIGVWLVPVGILTVLFSPLLGEWSTGWRGYEPLAGQDANGILFYYLGVLALTMSSLIVALNLVATVMFRRAPGLTWGRLPLFVWGQVTVNLLMLIWFPEIQTTFVMALLDKVVPLNFFTATGSPLTYLMLFWLFGHPEVYIIAVPAFAIWNEIIPVMAQKSLFGRQWAVIGLVFVMMLSGLVWAHHMFTNLRNSEILPFSFFTEMISIPTGFAYMSAIGTLWKSKVRLNTPMLWILMSMFNFLIGGLTGVFLADPIVNLQLHDTFWVVGHFHYTIIGSMVFSGFGAIYYWLPKLSGRTFNETWGKTLAIITFLAFNLTFSQFFLLGLHGMNRWVPAYPAYLQPMNFEVSIFAFILGAAFLGNILYIGYCWRNGAQAGENPWGAKTPEWFTSSPAPRYNFPVQPEIVGSLYLYGEGTKVPVVTTALGELAATSRATQDPQFDWHDYAPDGGGVTS</sequence>
<dbReference type="EMBL" id="CP019454">
    <property type="protein sequence ID" value="AUW93325.1"/>
    <property type="molecule type" value="Genomic_DNA"/>
</dbReference>
<keyword evidence="8" id="KW-0408">Iron</keyword>
<dbReference type="InterPro" id="IPR036927">
    <property type="entry name" value="Cyt_c_oxase-like_su1_sf"/>
</dbReference>
<protein>
    <submittedName>
        <fullName evidence="12">Cytochrome C oxidase subunit I</fullName>
    </submittedName>
</protein>
<comment type="similarity">
    <text evidence="8">Belongs to the heme-copper respiratory oxidase family.</text>
</comment>
<evidence type="ECO:0000256" key="2">
    <source>
        <dbReference type="ARBA" id="ARBA00022660"/>
    </source>
</evidence>
<evidence type="ECO:0000313" key="11">
    <source>
        <dbReference type="EMBL" id="AUW93325.1"/>
    </source>
</evidence>
<dbReference type="SUPFAM" id="SSF81442">
    <property type="entry name" value="Cytochrome c oxidase subunit I-like"/>
    <property type="match status" value="1"/>
</dbReference>
<gene>
    <name evidence="11" type="ORF">BXT84_04620</name>
    <name evidence="12" type="ORF">BXT84_15380</name>
</gene>
<feature type="transmembrane region" description="Helical" evidence="9">
    <location>
        <begin position="197"/>
        <end position="216"/>
    </location>
</feature>
<dbReference type="Proteomes" id="UP000325292">
    <property type="component" value="Chromosome"/>
</dbReference>
<proteinExistence type="inferred from homology"/>
<evidence type="ECO:0000256" key="6">
    <source>
        <dbReference type="ARBA" id="ARBA00023136"/>
    </source>
</evidence>
<evidence type="ECO:0000256" key="4">
    <source>
        <dbReference type="ARBA" id="ARBA00022982"/>
    </source>
</evidence>
<dbReference type="Pfam" id="PF00115">
    <property type="entry name" value="COX1"/>
    <property type="match status" value="1"/>
</dbReference>
<keyword evidence="3 8" id="KW-0812">Transmembrane</keyword>
<dbReference type="InterPro" id="IPR000883">
    <property type="entry name" value="Cyt_C_Oxase_1"/>
</dbReference>
<feature type="transmembrane region" description="Helical" evidence="9">
    <location>
        <begin position="236"/>
        <end position="263"/>
    </location>
</feature>
<feature type="transmembrane region" description="Helical" evidence="9">
    <location>
        <begin position="391"/>
        <end position="416"/>
    </location>
</feature>
<evidence type="ECO:0000256" key="5">
    <source>
        <dbReference type="ARBA" id="ARBA00022989"/>
    </source>
</evidence>
<comment type="subcellular location">
    <subcellularLocation>
        <location evidence="1">Membrane</location>
        <topology evidence="1">Multi-pass membrane protein</topology>
    </subcellularLocation>
</comment>
<dbReference type="PROSITE" id="PS00077">
    <property type="entry name" value="COX1_CUB"/>
    <property type="match status" value="1"/>
</dbReference>
<keyword evidence="4 8" id="KW-0249">Electron transport</keyword>
<feature type="transmembrane region" description="Helical" evidence="9">
    <location>
        <begin position="543"/>
        <end position="563"/>
    </location>
</feature>
<dbReference type="PRINTS" id="PR01165">
    <property type="entry name" value="CYCOXIDASEI"/>
</dbReference>
<keyword evidence="8" id="KW-0479">Metal-binding</keyword>